<dbReference type="InterPro" id="IPR001647">
    <property type="entry name" value="HTH_TetR"/>
</dbReference>
<dbReference type="Proteomes" id="UP000651085">
    <property type="component" value="Unassembled WGS sequence"/>
</dbReference>
<comment type="caution">
    <text evidence="3">The sequence shown here is derived from an EMBL/GenBank/DDBJ whole genome shotgun (WGS) entry which is preliminary data.</text>
</comment>
<evidence type="ECO:0000313" key="3">
    <source>
        <dbReference type="EMBL" id="MBC8593569.1"/>
    </source>
</evidence>
<dbReference type="Pfam" id="PF00440">
    <property type="entry name" value="TetR_N"/>
    <property type="match status" value="1"/>
</dbReference>
<name>A0A926F7Z1_9BACT</name>
<evidence type="ECO:0000313" key="4">
    <source>
        <dbReference type="Proteomes" id="UP000651085"/>
    </source>
</evidence>
<feature type="domain" description="HTH tetR-type" evidence="2">
    <location>
        <begin position="14"/>
        <end position="52"/>
    </location>
</feature>
<proteinExistence type="predicted"/>
<keyword evidence="1" id="KW-0238">DNA-binding</keyword>
<dbReference type="AlphaFoldDB" id="A0A926F7Z1"/>
<organism evidence="3 4">
    <name type="scientific">Jilunia laotingensis</name>
    <dbReference type="NCBI Taxonomy" id="2763675"/>
    <lineage>
        <taxon>Bacteria</taxon>
        <taxon>Pseudomonadati</taxon>
        <taxon>Bacteroidota</taxon>
        <taxon>Bacteroidia</taxon>
        <taxon>Bacteroidales</taxon>
        <taxon>Bacteroidaceae</taxon>
        <taxon>Jilunia</taxon>
    </lineage>
</organism>
<dbReference type="EMBL" id="JACRTF010000001">
    <property type="protein sequence ID" value="MBC8593569.1"/>
    <property type="molecule type" value="Genomic_DNA"/>
</dbReference>
<evidence type="ECO:0000256" key="1">
    <source>
        <dbReference type="ARBA" id="ARBA00023125"/>
    </source>
</evidence>
<accession>A0A926F7Z1</accession>
<reference evidence="3" key="1">
    <citation type="submission" date="2020-08" db="EMBL/GenBank/DDBJ databases">
        <title>Genome public.</title>
        <authorList>
            <person name="Liu C."/>
            <person name="Sun Q."/>
        </authorList>
    </citation>
    <scope>NUCLEOTIDE SEQUENCE</scope>
    <source>
        <strain evidence="3">N12</strain>
    </source>
</reference>
<evidence type="ECO:0000259" key="2">
    <source>
        <dbReference type="Pfam" id="PF00440"/>
    </source>
</evidence>
<sequence length="201" mass="23157">MKAETVRRSVVDYTKQEMIRQGVTRLTMDTIAQGLGMSKRTLYQLFPGKVCLVQICLGDISGEKRRLLLQYEDSSRSCIETLFDVAREYVVLIHYLGRTLLTDLTVDIDYQPFVKREEAFWLQQFVDALNRCKACGYLLPGTDPDRFSYDLTTNIYENCLRGVSYTAQRFFCRALLRGIFRADAIPAIDENLEQYIPVSCS</sequence>
<dbReference type="GO" id="GO:0003677">
    <property type="term" value="F:DNA binding"/>
    <property type="evidence" value="ECO:0007669"/>
    <property type="project" value="UniProtKB-KW"/>
</dbReference>
<dbReference type="Gene3D" id="1.10.357.10">
    <property type="entry name" value="Tetracycline Repressor, domain 2"/>
    <property type="match status" value="1"/>
</dbReference>
<protein>
    <submittedName>
        <fullName evidence="3">TetR/AcrR family transcriptional regulator</fullName>
    </submittedName>
</protein>
<gene>
    <name evidence="3" type="ORF">H8744_09970</name>
</gene>
<dbReference type="InterPro" id="IPR009057">
    <property type="entry name" value="Homeodomain-like_sf"/>
</dbReference>
<keyword evidence="4" id="KW-1185">Reference proteome</keyword>
<dbReference type="SUPFAM" id="SSF46689">
    <property type="entry name" value="Homeodomain-like"/>
    <property type="match status" value="1"/>
</dbReference>